<protein>
    <submittedName>
        <fullName evidence="3">Uncharacterized protein</fullName>
    </submittedName>
</protein>
<dbReference type="Proteomes" id="UP000182858">
    <property type="component" value="Chromosome I"/>
</dbReference>
<dbReference type="GeneID" id="78552808"/>
<gene>
    <name evidence="3" type="ORF">FIV36_20825</name>
    <name evidence="2" type="ORF">SAMN05216591_1304</name>
</gene>
<keyword evidence="4" id="KW-1185">Reference proteome</keyword>
<feature type="region of interest" description="Disordered" evidence="1">
    <location>
        <begin position="31"/>
        <end position="53"/>
    </location>
</feature>
<evidence type="ECO:0000313" key="4">
    <source>
        <dbReference type="Proteomes" id="UP000182858"/>
    </source>
</evidence>
<accession>A0A5C5Q960</accession>
<reference evidence="2 4" key="1">
    <citation type="submission" date="2016-10" db="EMBL/GenBank/DDBJ databases">
        <authorList>
            <person name="Varghese N."/>
            <person name="Submissions S."/>
        </authorList>
    </citation>
    <scope>NUCLEOTIDE SEQUENCE [LARGE SCALE GENOMIC DNA]</scope>
    <source>
        <strain evidence="2 4">DSM 17835</strain>
    </source>
</reference>
<proteinExistence type="predicted"/>
<dbReference type="RefSeq" id="WP_010565505.1">
    <property type="nucleotide sequence ID" value="NZ_FUYI01000012.1"/>
</dbReference>
<evidence type="ECO:0000313" key="5">
    <source>
        <dbReference type="Proteomes" id="UP000317951"/>
    </source>
</evidence>
<organism evidence="3 5">
    <name type="scientific">Pseudomonas extremaustralis</name>
    <dbReference type="NCBI Taxonomy" id="359110"/>
    <lineage>
        <taxon>Bacteria</taxon>
        <taxon>Pseudomonadati</taxon>
        <taxon>Pseudomonadota</taxon>
        <taxon>Gammaproteobacteria</taxon>
        <taxon>Pseudomonadales</taxon>
        <taxon>Pseudomonadaceae</taxon>
        <taxon>Pseudomonas</taxon>
    </lineage>
</organism>
<evidence type="ECO:0000313" key="3">
    <source>
        <dbReference type="EMBL" id="TWS02235.1"/>
    </source>
</evidence>
<dbReference type="Proteomes" id="UP000317951">
    <property type="component" value="Unassembled WGS sequence"/>
</dbReference>
<dbReference type="EMBL" id="LT629689">
    <property type="protein sequence ID" value="SDE89441.1"/>
    <property type="molecule type" value="Genomic_DNA"/>
</dbReference>
<evidence type="ECO:0000313" key="2">
    <source>
        <dbReference type="EMBL" id="SDE89441.1"/>
    </source>
</evidence>
<dbReference type="EMBL" id="VFET01000019">
    <property type="protein sequence ID" value="TWS02235.1"/>
    <property type="molecule type" value="Genomic_DNA"/>
</dbReference>
<evidence type="ECO:0000256" key="1">
    <source>
        <dbReference type="SAM" id="MobiDB-lite"/>
    </source>
</evidence>
<name>A0A5C5Q960_9PSED</name>
<sequence>MSLILPNFHNPFFNTGLMVDTVSQHIEAQINQKNAPTPQQPEPPSFPFNGTEYRAPKSRPTLIPYARIG</sequence>
<dbReference type="AlphaFoldDB" id="A0A5C5Q960"/>
<reference evidence="3 5" key="2">
    <citation type="submission" date="2019-06" db="EMBL/GenBank/DDBJ databases">
        <title>Pseudomonas bimorpha sp. nov. isolated from bovine raw milk and skim milk concentrate.</title>
        <authorList>
            <person name="Hofmann K."/>
            <person name="Huptas C."/>
            <person name="Doll E."/>
            <person name="Scherer S."/>
            <person name="Wenning M."/>
        </authorList>
    </citation>
    <scope>NUCLEOTIDE SEQUENCE [LARGE SCALE GENOMIC DNA]</scope>
    <source>
        <strain evidence="3 5">DSM 17835</strain>
    </source>
</reference>